<dbReference type="OrthoDB" id="2929351at2759"/>
<accession>A0A8H6Z4W0</accession>
<protein>
    <submittedName>
        <fullName evidence="2">Uncharacterized protein</fullName>
    </submittedName>
</protein>
<organism evidence="2 3">
    <name type="scientific">Mycena venus</name>
    <dbReference type="NCBI Taxonomy" id="2733690"/>
    <lineage>
        <taxon>Eukaryota</taxon>
        <taxon>Fungi</taxon>
        <taxon>Dikarya</taxon>
        <taxon>Basidiomycota</taxon>
        <taxon>Agaricomycotina</taxon>
        <taxon>Agaricomycetes</taxon>
        <taxon>Agaricomycetidae</taxon>
        <taxon>Agaricales</taxon>
        <taxon>Marasmiineae</taxon>
        <taxon>Mycenaceae</taxon>
        <taxon>Mycena</taxon>
    </lineage>
</organism>
<dbReference type="AlphaFoldDB" id="A0A8H6Z4W0"/>
<keyword evidence="1" id="KW-0732">Signal</keyword>
<sequence>MKLAFFLAISSALTVRAATVVTLYGFQPNGYPENAVSLSVAGVGTDGATTYVEDIFQTAVVYGDSSTGTNTAPVAVQTLHATLVADASIYHYSMLPTTGPDGVEAFGVLETCTLDPGKGTGECVAQGWADGGETVTTTFTGQVAPFYTLTVGNDGAGGSSRNGAERFAGSVPALVLACAVPGLLAGFL</sequence>
<dbReference type="Proteomes" id="UP000620124">
    <property type="component" value="Unassembled WGS sequence"/>
</dbReference>
<name>A0A8H6Z4W0_9AGAR</name>
<comment type="caution">
    <text evidence="2">The sequence shown here is derived from an EMBL/GenBank/DDBJ whole genome shotgun (WGS) entry which is preliminary data.</text>
</comment>
<gene>
    <name evidence="2" type="ORF">MVEN_00260300</name>
</gene>
<evidence type="ECO:0000256" key="1">
    <source>
        <dbReference type="SAM" id="SignalP"/>
    </source>
</evidence>
<feature type="chain" id="PRO_5034542368" evidence="1">
    <location>
        <begin position="18"/>
        <end position="188"/>
    </location>
</feature>
<feature type="signal peptide" evidence="1">
    <location>
        <begin position="1"/>
        <end position="17"/>
    </location>
</feature>
<dbReference type="EMBL" id="JACAZI010000002">
    <property type="protein sequence ID" value="KAF7369320.1"/>
    <property type="molecule type" value="Genomic_DNA"/>
</dbReference>
<reference evidence="2" key="1">
    <citation type="submission" date="2020-05" db="EMBL/GenBank/DDBJ databases">
        <title>Mycena genomes resolve the evolution of fungal bioluminescence.</title>
        <authorList>
            <person name="Tsai I.J."/>
        </authorList>
    </citation>
    <scope>NUCLEOTIDE SEQUENCE</scope>
    <source>
        <strain evidence="2">CCC161011</strain>
    </source>
</reference>
<keyword evidence="3" id="KW-1185">Reference proteome</keyword>
<evidence type="ECO:0000313" key="3">
    <source>
        <dbReference type="Proteomes" id="UP000620124"/>
    </source>
</evidence>
<evidence type="ECO:0000313" key="2">
    <source>
        <dbReference type="EMBL" id="KAF7369320.1"/>
    </source>
</evidence>
<proteinExistence type="predicted"/>